<dbReference type="EMBL" id="MCFD01000001">
    <property type="protein sequence ID" value="ORX73685.1"/>
    <property type="molecule type" value="Genomic_DNA"/>
</dbReference>
<evidence type="ECO:0000256" key="1">
    <source>
        <dbReference type="SAM" id="MobiDB-lite"/>
    </source>
</evidence>
<dbReference type="Proteomes" id="UP000193922">
    <property type="component" value="Unassembled WGS sequence"/>
</dbReference>
<organism evidence="2 3">
    <name type="scientific">Linderina pennispora</name>
    <dbReference type="NCBI Taxonomy" id="61395"/>
    <lineage>
        <taxon>Eukaryota</taxon>
        <taxon>Fungi</taxon>
        <taxon>Fungi incertae sedis</taxon>
        <taxon>Zoopagomycota</taxon>
        <taxon>Kickxellomycotina</taxon>
        <taxon>Kickxellomycetes</taxon>
        <taxon>Kickxellales</taxon>
        <taxon>Kickxellaceae</taxon>
        <taxon>Linderina</taxon>
    </lineage>
</organism>
<dbReference type="AlphaFoldDB" id="A0A1Y1WK05"/>
<name>A0A1Y1WK05_9FUNG</name>
<proteinExistence type="predicted"/>
<feature type="region of interest" description="Disordered" evidence="1">
    <location>
        <begin position="116"/>
        <end position="146"/>
    </location>
</feature>
<gene>
    <name evidence="2" type="ORF">DL89DRAFT_2351</name>
</gene>
<evidence type="ECO:0000313" key="2">
    <source>
        <dbReference type="EMBL" id="ORX73685.1"/>
    </source>
</evidence>
<comment type="caution">
    <text evidence="2">The sequence shown here is derived from an EMBL/GenBank/DDBJ whole genome shotgun (WGS) entry which is preliminary data.</text>
</comment>
<evidence type="ECO:0000313" key="3">
    <source>
        <dbReference type="Proteomes" id="UP000193922"/>
    </source>
</evidence>
<feature type="compositionally biased region" description="Basic and acidic residues" evidence="1">
    <location>
        <begin position="132"/>
        <end position="146"/>
    </location>
</feature>
<reference evidence="2 3" key="1">
    <citation type="submission" date="2016-07" db="EMBL/GenBank/DDBJ databases">
        <title>Pervasive Adenine N6-methylation of Active Genes in Fungi.</title>
        <authorList>
            <consortium name="DOE Joint Genome Institute"/>
            <person name="Mondo S.J."/>
            <person name="Dannebaum R.O."/>
            <person name="Kuo R.C."/>
            <person name="Labutti K."/>
            <person name="Haridas S."/>
            <person name="Kuo A."/>
            <person name="Salamov A."/>
            <person name="Ahrendt S.R."/>
            <person name="Lipzen A."/>
            <person name="Sullivan W."/>
            <person name="Andreopoulos W.B."/>
            <person name="Clum A."/>
            <person name="Lindquist E."/>
            <person name="Daum C."/>
            <person name="Ramamoorthy G.K."/>
            <person name="Gryganskyi A."/>
            <person name="Culley D."/>
            <person name="Magnuson J.K."/>
            <person name="James T.Y."/>
            <person name="O'Malley M.A."/>
            <person name="Stajich J.E."/>
            <person name="Spatafora J.W."/>
            <person name="Visel A."/>
            <person name="Grigoriev I.V."/>
        </authorList>
    </citation>
    <scope>NUCLEOTIDE SEQUENCE [LARGE SCALE GENOMIC DNA]</scope>
    <source>
        <strain evidence="2 3">ATCC 12442</strain>
    </source>
</reference>
<sequence>MERAGSLLRSPSTTWSMSSTWLHVTSSGSTRQSVFSTAATLTRMAMRFPCFSTTPSWAPASSSLRIGPASSSSSSYSHSSVNGGSVNCCFIMPTMAAAESAWQAILHVHVGVERIGEPQDHRRSGPGAQARRMGDQDSRQKVHGHQLDLEPRQLRLALGLDQNVVALAAPPRQLHVQPHALRLRLLGGRGGKVGVFNGHALGYLHMIGILIPSRHIPCRRLCLQRRRALHRPPMLQQPRIFGPAPAAAQPFDLRRNARRLLERPADRPGVPETHCARQTIGLCSRSLHVALDDRQHVGADGALEAVARAAVLLRPHAGRGHVEQAVRAVVAGWLLDHAVRAAQRTAVVAVVQVLQRERPQREQGRRGE</sequence>
<protein>
    <submittedName>
        <fullName evidence="2">Uncharacterized protein</fullName>
    </submittedName>
</protein>
<accession>A0A1Y1WK05</accession>
<dbReference type="RefSeq" id="XP_040746896.1">
    <property type="nucleotide sequence ID" value="XM_040884954.1"/>
</dbReference>
<dbReference type="GeneID" id="63801602"/>
<keyword evidence="3" id="KW-1185">Reference proteome</keyword>
<feature type="region of interest" description="Disordered" evidence="1">
    <location>
        <begin position="56"/>
        <end position="80"/>
    </location>
</feature>